<evidence type="ECO:0000313" key="3">
    <source>
        <dbReference type="RefSeq" id="XP_022727747.1"/>
    </source>
</evidence>
<gene>
    <name evidence="2 3 4" type="primary">LOC111283441</name>
</gene>
<protein>
    <submittedName>
        <fullName evidence="2 3">Probable LRR receptor-like serine/threonine-protein kinase RFK1 isoform X1</fullName>
    </submittedName>
</protein>
<sequence>MGQIQVFLWSETLQAWVLRNCNIFREIPKYIWAMKNLEMFDLSYNDFTWQGPEKPGCQENMNLNLNLFCSSSSRNNLRGALPCKKDFTCPQCTKNTSKSIYLPKTSIV</sequence>
<dbReference type="GeneID" id="111283441"/>
<name>A0A6P5XIW3_DURZI</name>
<dbReference type="Gene3D" id="3.80.10.10">
    <property type="entry name" value="Ribonuclease Inhibitor"/>
    <property type="match status" value="1"/>
</dbReference>
<dbReference type="AlphaFoldDB" id="A0A6P5XIW3"/>
<dbReference type="InterPro" id="IPR032675">
    <property type="entry name" value="LRR_dom_sf"/>
</dbReference>
<proteinExistence type="predicted"/>
<dbReference type="KEGG" id="dzi:111283441"/>
<dbReference type="RefSeq" id="XP_022727748.1">
    <property type="nucleotide sequence ID" value="XM_022872013.1"/>
</dbReference>
<dbReference type="RefSeq" id="XP_022727746.1">
    <property type="nucleotide sequence ID" value="XM_022872011.1"/>
</dbReference>
<reference evidence="2 3" key="1">
    <citation type="submission" date="2025-04" db="UniProtKB">
        <authorList>
            <consortium name="RefSeq"/>
        </authorList>
    </citation>
    <scope>IDENTIFICATION</scope>
    <source>
        <tissue evidence="2 3">Fruit stalk</tissue>
    </source>
</reference>
<dbReference type="SUPFAM" id="SSF52058">
    <property type="entry name" value="L domain-like"/>
    <property type="match status" value="1"/>
</dbReference>
<evidence type="ECO:0000313" key="1">
    <source>
        <dbReference type="Proteomes" id="UP000515121"/>
    </source>
</evidence>
<evidence type="ECO:0000313" key="2">
    <source>
        <dbReference type="RefSeq" id="XP_022727746.1"/>
    </source>
</evidence>
<accession>A0A6P5XIW3</accession>
<organism evidence="1 3">
    <name type="scientific">Durio zibethinus</name>
    <name type="common">Durian</name>
    <dbReference type="NCBI Taxonomy" id="66656"/>
    <lineage>
        <taxon>Eukaryota</taxon>
        <taxon>Viridiplantae</taxon>
        <taxon>Streptophyta</taxon>
        <taxon>Embryophyta</taxon>
        <taxon>Tracheophyta</taxon>
        <taxon>Spermatophyta</taxon>
        <taxon>Magnoliopsida</taxon>
        <taxon>eudicotyledons</taxon>
        <taxon>Gunneridae</taxon>
        <taxon>Pentapetalae</taxon>
        <taxon>rosids</taxon>
        <taxon>malvids</taxon>
        <taxon>Malvales</taxon>
        <taxon>Malvaceae</taxon>
        <taxon>Helicteroideae</taxon>
        <taxon>Durio</taxon>
    </lineage>
</organism>
<dbReference type="RefSeq" id="XP_022727747.1">
    <property type="nucleotide sequence ID" value="XM_022872012.1"/>
</dbReference>
<keyword evidence="1" id="KW-1185">Reference proteome</keyword>
<evidence type="ECO:0000313" key="4">
    <source>
        <dbReference type="RefSeq" id="XP_022727748.1"/>
    </source>
</evidence>
<dbReference type="Proteomes" id="UP000515121">
    <property type="component" value="Unplaced"/>
</dbReference>